<name>A0A1Y0VPS0_PEDPE</name>
<dbReference type="InterPro" id="IPR008441">
    <property type="entry name" value="AfumC-like_glycosyl_Trfase"/>
</dbReference>
<reference evidence="1 2" key="1">
    <citation type="submission" date="2017-05" db="EMBL/GenBank/DDBJ databases">
        <title>Genome sequence of Pediococcus pentosaceus strain SRCM100892.</title>
        <authorList>
            <person name="Cho S.H."/>
        </authorList>
    </citation>
    <scope>NUCLEOTIDE SEQUENCE [LARGE SCALE GENOMIC DNA]</scope>
    <source>
        <strain evidence="1 2">SRCM100892</strain>
    </source>
</reference>
<evidence type="ECO:0008006" key="3">
    <source>
        <dbReference type="Google" id="ProtNLM"/>
    </source>
</evidence>
<dbReference type="EMBL" id="CP021474">
    <property type="protein sequence ID" value="ARW20155.1"/>
    <property type="molecule type" value="Genomic_DNA"/>
</dbReference>
<dbReference type="Proteomes" id="UP000196118">
    <property type="component" value="Chromosome"/>
</dbReference>
<evidence type="ECO:0000313" key="1">
    <source>
        <dbReference type="EMBL" id="ARW20155.1"/>
    </source>
</evidence>
<evidence type="ECO:0000313" key="2">
    <source>
        <dbReference type="Proteomes" id="UP000196118"/>
    </source>
</evidence>
<dbReference type="AlphaFoldDB" id="A0A1Y0VPS0"/>
<dbReference type="Gene3D" id="3.90.550.20">
    <property type="match status" value="1"/>
</dbReference>
<dbReference type="GO" id="GO:0016757">
    <property type="term" value="F:glycosyltransferase activity"/>
    <property type="evidence" value="ECO:0007669"/>
    <property type="project" value="InterPro"/>
</dbReference>
<proteinExistence type="predicted"/>
<sequence length="229" mass="26887">MVYVASGIDSAPVLVQKNFSYLRKNFGEQLIEINSENLSKYIDLPDFILKKKQENKITNTHFSDLVRIQLLATYGGTWIDSTVLVEKKYFRELPDIVIPRTLKPGKDGNIIPISSWFLKFPANNPLIVRTRNLLFNYWEKNNQLIDYFLLHYYIVIASKELDGYIEDLPPIDNSLPHYLMLEMRKRPLDVDEIKNKMKYSRLIKLTNKTVSAYENDNYSRLISILETWS</sequence>
<accession>A0A1Y0VPS0</accession>
<gene>
    <name evidence="1" type="ORF">S100892_01611</name>
</gene>
<organism evidence="1 2">
    <name type="scientific">Pediococcus pentosaceus</name>
    <dbReference type="NCBI Taxonomy" id="1255"/>
    <lineage>
        <taxon>Bacteria</taxon>
        <taxon>Bacillati</taxon>
        <taxon>Bacillota</taxon>
        <taxon>Bacilli</taxon>
        <taxon>Lactobacillales</taxon>
        <taxon>Lactobacillaceae</taxon>
        <taxon>Pediococcus</taxon>
    </lineage>
</organism>
<dbReference type="SUPFAM" id="SSF53448">
    <property type="entry name" value="Nucleotide-diphospho-sugar transferases"/>
    <property type="match status" value="1"/>
</dbReference>
<protein>
    <recommendedName>
        <fullName evidence="3">Glycosyl transferase</fullName>
    </recommendedName>
</protein>
<dbReference type="Pfam" id="PF05704">
    <property type="entry name" value="Caps_synth"/>
    <property type="match status" value="1"/>
</dbReference>
<dbReference type="InterPro" id="IPR029044">
    <property type="entry name" value="Nucleotide-diphossugar_trans"/>
</dbReference>